<keyword evidence="3" id="KW-1185">Reference proteome</keyword>
<feature type="compositionally biased region" description="Low complexity" evidence="1">
    <location>
        <begin position="58"/>
        <end position="69"/>
    </location>
</feature>
<name>A0A1G8JM23_9ACTN</name>
<evidence type="ECO:0000313" key="2">
    <source>
        <dbReference type="EMBL" id="SDI32212.1"/>
    </source>
</evidence>
<sequence length="86" mass="9420">MRVIDSSIEIAAPPEEVWAILTDFAKYEEWNPFILQAEGTAAAGATLRLNIRPPGGTARPSPARWSPSSGERWTGRRKASPRSTGR</sequence>
<dbReference type="SUPFAM" id="SSF55961">
    <property type="entry name" value="Bet v1-like"/>
    <property type="match status" value="1"/>
</dbReference>
<dbReference type="InterPro" id="IPR019587">
    <property type="entry name" value="Polyketide_cyclase/dehydratase"/>
</dbReference>
<gene>
    <name evidence="2" type="ORF">SAMN05421869_105127</name>
</gene>
<dbReference type="STRING" id="633440.SAMN05421869_105127"/>
<dbReference type="AlphaFoldDB" id="A0A1G8JM23"/>
<proteinExistence type="predicted"/>
<reference evidence="2 3" key="1">
    <citation type="submission" date="2016-10" db="EMBL/GenBank/DDBJ databases">
        <authorList>
            <person name="de Groot N.N."/>
        </authorList>
    </citation>
    <scope>NUCLEOTIDE SEQUENCE [LARGE SCALE GENOMIC DNA]</scope>
    <source>
        <strain evidence="2 3">CGMCC 4.6533</strain>
    </source>
</reference>
<evidence type="ECO:0000256" key="1">
    <source>
        <dbReference type="SAM" id="MobiDB-lite"/>
    </source>
</evidence>
<organism evidence="2 3">
    <name type="scientific">Nonomuraea jiangxiensis</name>
    <dbReference type="NCBI Taxonomy" id="633440"/>
    <lineage>
        <taxon>Bacteria</taxon>
        <taxon>Bacillati</taxon>
        <taxon>Actinomycetota</taxon>
        <taxon>Actinomycetes</taxon>
        <taxon>Streptosporangiales</taxon>
        <taxon>Streptosporangiaceae</taxon>
        <taxon>Nonomuraea</taxon>
    </lineage>
</organism>
<feature type="compositionally biased region" description="Basic residues" evidence="1">
    <location>
        <begin position="75"/>
        <end position="86"/>
    </location>
</feature>
<dbReference type="RefSeq" id="WP_218135733.1">
    <property type="nucleotide sequence ID" value="NZ_FNDJ01000005.1"/>
</dbReference>
<accession>A0A1G8JM23</accession>
<feature type="region of interest" description="Disordered" evidence="1">
    <location>
        <begin position="50"/>
        <end position="86"/>
    </location>
</feature>
<dbReference type="InterPro" id="IPR023393">
    <property type="entry name" value="START-like_dom_sf"/>
</dbReference>
<dbReference type="Pfam" id="PF10604">
    <property type="entry name" value="Polyketide_cyc2"/>
    <property type="match status" value="1"/>
</dbReference>
<dbReference type="Gene3D" id="3.30.530.20">
    <property type="match status" value="1"/>
</dbReference>
<evidence type="ECO:0000313" key="3">
    <source>
        <dbReference type="Proteomes" id="UP000199202"/>
    </source>
</evidence>
<protein>
    <submittedName>
        <fullName evidence="2">Polyketide cyclase / dehydrase and lipid transport</fullName>
    </submittedName>
</protein>
<dbReference type="EMBL" id="FNDJ01000005">
    <property type="protein sequence ID" value="SDI32212.1"/>
    <property type="molecule type" value="Genomic_DNA"/>
</dbReference>
<dbReference type="Proteomes" id="UP000199202">
    <property type="component" value="Unassembled WGS sequence"/>
</dbReference>